<dbReference type="RefSeq" id="WP_192962469.1">
    <property type="nucleotide sequence ID" value="NZ_QKOF01000007.1"/>
</dbReference>
<feature type="domain" description="Endonuclease GajA/Old nuclease/RecF-like AAA" evidence="1">
    <location>
        <begin position="1"/>
        <end position="381"/>
    </location>
</feature>
<evidence type="ECO:0000313" key="2">
    <source>
        <dbReference type="EMBL" id="MBE2900750.1"/>
    </source>
</evidence>
<sequence>MKISKILLENFRAFRSSEIDVRNLNVFLGKNDQGKSSILEAMDIFFNDGKGTVKVTDDDLNKMALSGGVSEFAIGIQFENFPDPIIIDETNETSLKKECLLNKQEKLEIWKLFKKGRLSSVQIKCFHPCNDDFLRFMLTKNVNELRAFVDENNIHVEDRRKAAEMRRAIRTHYKERDGSLDLQEVKIPINDGDLKKIWDKIKIYMPVFTLVSADRENLDTDSDFQNPLKNRIKEIFQGEEEILEKLNSVSEKVYSEIMIFAERTIEEFNILMGDKINIKPSIPATSDLKWYNVYKKIGFETEDSIPMNQRGSGFRRLILLASIFARTKEDLNDNVDVVYAIEEPESSLHPSWQKKLADALIELSEKEKYQTFLTSHSPAMIRIFNTSSIKYVEKENGESRVYDFNEDIATKIIETMGLLPNIGKVVVCVEGNNDINFLLNINQNIEELKEIIDLKKEMESGILTIMPMHGGNLKDFIAKHYLKNTNVLEFHLYDKDDGSYFEDIEKVRQRKDGSYGTLTSLREIENYSPPEVLEECFNVKLASEMSSIEDWGEKNIPKLIEEKVKMKESIVKKKICNDCSKKITKDHLMEMGTWNEVKGWFEKIKEMVERCYE</sequence>
<dbReference type="SUPFAM" id="SSF52540">
    <property type="entry name" value="P-loop containing nucleoside triphosphate hydrolases"/>
    <property type="match status" value="1"/>
</dbReference>
<accession>A0A842YQ45</accession>
<comment type="caution">
    <text evidence="2">The sequence shown here is derived from an EMBL/GenBank/DDBJ whole genome shotgun (WGS) entry which is preliminary data.</text>
</comment>
<dbReference type="AlphaFoldDB" id="A0A842YQ45"/>
<dbReference type="Proteomes" id="UP000646659">
    <property type="component" value="Unassembled WGS sequence"/>
</dbReference>
<dbReference type="PANTHER" id="PTHR43581">
    <property type="entry name" value="ATP/GTP PHOSPHATASE"/>
    <property type="match status" value="1"/>
</dbReference>
<evidence type="ECO:0000313" key="3">
    <source>
        <dbReference type="Proteomes" id="UP000646659"/>
    </source>
</evidence>
<proteinExistence type="predicted"/>
<evidence type="ECO:0000259" key="1">
    <source>
        <dbReference type="Pfam" id="PF13175"/>
    </source>
</evidence>
<name>A0A842YQ45_METTF</name>
<reference evidence="2" key="1">
    <citation type="submission" date="2018-06" db="EMBL/GenBank/DDBJ databases">
        <title>Draft genome sequence of Methanothermobacter thermautotrophicus Strain WHS, a thermophilic, hydrogenotrophic methanogen isolated from Washburn Hot Springs in Yellowstone National Park, USA.</title>
        <authorList>
            <person name="Mckay L.J."/>
            <person name="Klingelsmith K."/>
            <person name="Inskeep W.P."/>
            <person name="Fields M.W."/>
        </authorList>
    </citation>
    <scope>NUCLEOTIDE SEQUENCE</scope>
    <source>
        <strain evidence="2">WHS</strain>
    </source>
</reference>
<protein>
    <recommendedName>
        <fullName evidence="1">Endonuclease GajA/Old nuclease/RecF-like AAA domain-containing protein</fullName>
    </recommendedName>
</protein>
<dbReference type="Gene3D" id="3.40.50.300">
    <property type="entry name" value="P-loop containing nucleotide triphosphate hydrolases"/>
    <property type="match status" value="1"/>
</dbReference>
<organism evidence="2 3">
    <name type="scientific">Methanothermobacter thermautotrophicus</name>
    <name type="common">Methanobacterium thermoformicicum</name>
    <dbReference type="NCBI Taxonomy" id="145262"/>
    <lineage>
        <taxon>Archaea</taxon>
        <taxon>Methanobacteriati</taxon>
        <taxon>Methanobacteriota</taxon>
        <taxon>Methanomada group</taxon>
        <taxon>Methanobacteria</taxon>
        <taxon>Methanobacteriales</taxon>
        <taxon>Methanobacteriaceae</taxon>
        <taxon>Methanothermobacter</taxon>
    </lineage>
</organism>
<dbReference type="EMBL" id="QKOF01000007">
    <property type="protein sequence ID" value="MBE2900750.1"/>
    <property type="molecule type" value="Genomic_DNA"/>
</dbReference>
<dbReference type="OrthoDB" id="25344at2157"/>
<dbReference type="PANTHER" id="PTHR43581:SF4">
    <property type="entry name" value="ATP_GTP PHOSPHATASE"/>
    <property type="match status" value="1"/>
</dbReference>
<gene>
    <name evidence="2" type="ORF">DNK57_08115</name>
</gene>
<dbReference type="InterPro" id="IPR027417">
    <property type="entry name" value="P-loop_NTPase"/>
</dbReference>
<dbReference type="Pfam" id="PF13175">
    <property type="entry name" value="AAA_15"/>
    <property type="match status" value="1"/>
</dbReference>
<dbReference type="InterPro" id="IPR041685">
    <property type="entry name" value="AAA_GajA/Old/RecF-like"/>
</dbReference>
<dbReference type="InterPro" id="IPR051396">
    <property type="entry name" value="Bact_Antivir_Def_Nuclease"/>
</dbReference>